<dbReference type="Gene3D" id="3.30.710.10">
    <property type="entry name" value="Potassium Channel Kv1.1, Chain A"/>
    <property type="match status" value="1"/>
</dbReference>
<dbReference type="Proteomes" id="UP000756346">
    <property type="component" value="Unassembled WGS sequence"/>
</dbReference>
<proteinExistence type="predicted"/>
<feature type="domain" description="BTB" evidence="1">
    <location>
        <begin position="29"/>
        <end position="91"/>
    </location>
</feature>
<dbReference type="AlphaFoldDB" id="A0A9P8XYD2"/>
<protein>
    <recommendedName>
        <fullName evidence="1">BTB domain-containing protein</fullName>
    </recommendedName>
</protein>
<accession>A0A9P8XYD2</accession>
<dbReference type="RefSeq" id="XP_046006985.1">
    <property type="nucleotide sequence ID" value="XM_046159427.1"/>
</dbReference>
<gene>
    <name evidence="2" type="ORF">B0I36DRAFT_367268</name>
</gene>
<comment type="caution">
    <text evidence="2">The sequence shown here is derived from an EMBL/GenBank/DDBJ whole genome shotgun (WGS) entry which is preliminary data.</text>
</comment>
<evidence type="ECO:0000259" key="1">
    <source>
        <dbReference type="Pfam" id="PF00651"/>
    </source>
</evidence>
<dbReference type="CDD" id="cd18186">
    <property type="entry name" value="BTB_POZ_ZBTB_KLHL-like"/>
    <property type="match status" value="1"/>
</dbReference>
<dbReference type="InterPro" id="IPR011333">
    <property type="entry name" value="SKP1/BTB/POZ_sf"/>
</dbReference>
<keyword evidence="3" id="KW-1185">Reference proteome</keyword>
<dbReference type="Pfam" id="PF00651">
    <property type="entry name" value="BTB"/>
    <property type="match status" value="1"/>
</dbReference>
<evidence type="ECO:0000313" key="2">
    <source>
        <dbReference type="EMBL" id="KAH7020784.1"/>
    </source>
</evidence>
<name>A0A9P8XYD2_9PEZI</name>
<dbReference type="InterPro" id="IPR000210">
    <property type="entry name" value="BTB/POZ_dom"/>
</dbReference>
<dbReference type="EMBL" id="JAGTJQ010000010">
    <property type="protein sequence ID" value="KAH7020784.1"/>
    <property type="molecule type" value="Genomic_DNA"/>
</dbReference>
<dbReference type="GeneID" id="70188973"/>
<organism evidence="2 3">
    <name type="scientific">Microdochium trichocladiopsis</name>
    <dbReference type="NCBI Taxonomy" id="1682393"/>
    <lineage>
        <taxon>Eukaryota</taxon>
        <taxon>Fungi</taxon>
        <taxon>Dikarya</taxon>
        <taxon>Ascomycota</taxon>
        <taxon>Pezizomycotina</taxon>
        <taxon>Sordariomycetes</taxon>
        <taxon>Xylariomycetidae</taxon>
        <taxon>Xylariales</taxon>
        <taxon>Microdochiaceae</taxon>
        <taxon>Microdochium</taxon>
    </lineage>
</organism>
<evidence type="ECO:0000313" key="3">
    <source>
        <dbReference type="Proteomes" id="UP000756346"/>
    </source>
</evidence>
<sequence length="434" mass="47510">MTSATTGERIFDELGDLWLVVPARYDGTVEAVRFRVCSRALARCSPVFRTMLYGPFVEARPAEPHAADWSITLEDEDALALEDLLCLMHSRYDDFSLDPRLPDGGSNAFIEALYDFITTVDKYDCAGMTRPWAQSWISLLKGTRTSDRKMLRRLAWIYYQLGDREGFESTVRTLIVEFPPSEAGEMEFFGDGDEAAGEEIIAEAPGLEDSISSHRCSVVNSLLAPIRHLEKGAFGGMSNFCAVTSAPYEEREACQERLRRAAIRHLLSCGFWPLPRDLKLVSLTPRELERLLGRVSSMSISTSPTSNPPLGTYSRAGLDDTMASPAMSVYAAASRVNSQVNGTPHALSSRHMCCTVSPSAGNGNEKVVGSVVEAFEYTATFPEARHLEAQAIKTGLCLTDAGSVRKAKTMVKSGRTLVSRTNYLASAGSARSEA</sequence>
<dbReference type="OrthoDB" id="5275938at2759"/>
<reference evidence="2" key="1">
    <citation type="journal article" date="2021" name="Nat. Commun.">
        <title>Genetic determinants of endophytism in the Arabidopsis root mycobiome.</title>
        <authorList>
            <person name="Mesny F."/>
            <person name="Miyauchi S."/>
            <person name="Thiergart T."/>
            <person name="Pickel B."/>
            <person name="Atanasova L."/>
            <person name="Karlsson M."/>
            <person name="Huettel B."/>
            <person name="Barry K.W."/>
            <person name="Haridas S."/>
            <person name="Chen C."/>
            <person name="Bauer D."/>
            <person name="Andreopoulos W."/>
            <person name="Pangilinan J."/>
            <person name="LaButti K."/>
            <person name="Riley R."/>
            <person name="Lipzen A."/>
            <person name="Clum A."/>
            <person name="Drula E."/>
            <person name="Henrissat B."/>
            <person name="Kohler A."/>
            <person name="Grigoriev I.V."/>
            <person name="Martin F.M."/>
            <person name="Hacquard S."/>
        </authorList>
    </citation>
    <scope>NUCLEOTIDE SEQUENCE</scope>
    <source>
        <strain evidence="2">MPI-CAGE-CH-0230</strain>
    </source>
</reference>
<dbReference type="SUPFAM" id="SSF54695">
    <property type="entry name" value="POZ domain"/>
    <property type="match status" value="1"/>
</dbReference>